<comment type="caution">
    <text evidence="3">Lacks conserved residue(s) required for the propagation of feature annotation.</text>
</comment>
<protein>
    <recommendedName>
        <fullName evidence="4">P-type domain-containing protein</fullName>
    </recommendedName>
</protein>
<feature type="disulfide bond" evidence="3">
    <location>
        <begin position="163"/>
        <end position="178"/>
    </location>
</feature>
<evidence type="ECO:0000313" key="5">
    <source>
        <dbReference type="EMBL" id="KAK2156720.1"/>
    </source>
</evidence>
<gene>
    <name evidence="5" type="ORF">NP493_1950g00000</name>
</gene>
<dbReference type="PANTHER" id="PTHR24043:SF8">
    <property type="entry name" value="EGF-LIKE DOMAIN-CONTAINING PROTEIN"/>
    <property type="match status" value="1"/>
</dbReference>
<comment type="caution">
    <text evidence="5">The sequence shown here is derived from an EMBL/GenBank/DDBJ whole genome shotgun (WGS) entry which is preliminary data.</text>
</comment>
<dbReference type="InterPro" id="IPR042635">
    <property type="entry name" value="MEGF10/SREC1/2-like"/>
</dbReference>
<dbReference type="InterPro" id="IPR000519">
    <property type="entry name" value="P_trefoil_dom"/>
</dbReference>
<dbReference type="InterPro" id="IPR044913">
    <property type="entry name" value="P_trefoil_dom_sf"/>
</dbReference>
<keyword evidence="1" id="KW-0245">EGF-like domain</keyword>
<dbReference type="SUPFAM" id="SSF57492">
    <property type="entry name" value="Trefoil"/>
    <property type="match status" value="1"/>
</dbReference>
<dbReference type="GO" id="GO:0005044">
    <property type="term" value="F:scavenger receptor activity"/>
    <property type="evidence" value="ECO:0007669"/>
    <property type="project" value="InterPro"/>
</dbReference>
<evidence type="ECO:0000256" key="3">
    <source>
        <dbReference type="PROSITE-ProRule" id="PRU00779"/>
    </source>
</evidence>
<name>A0AAD9JRA8_RIDPI</name>
<keyword evidence="2 3" id="KW-1015">Disulfide bond</keyword>
<dbReference type="EMBL" id="JAODUO010001945">
    <property type="protein sequence ID" value="KAK2156720.1"/>
    <property type="molecule type" value="Genomic_DNA"/>
</dbReference>
<evidence type="ECO:0000256" key="1">
    <source>
        <dbReference type="ARBA" id="ARBA00022536"/>
    </source>
</evidence>
<dbReference type="AlphaFoldDB" id="A0AAD9JRA8"/>
<accession>A0AAD9JRA8</accession>
<sequence>MHVDGVWWKIDFGGSYKLSRVIIYHNTGFNQLQCQAEGCCWDEEAAGSDIACFMNECKAGYFGWRCRFHCHQCPTCDRVTGKCPTCPGDRWGVGCMLTCDSRRFGVNCVKECHCNDENENCQNNSPKGRCNSGCAPHFTGPTCQVSVDTPHCRDIEKRARIRCGASGVTQLQCQAEGCCWDDAARDSDIACYKRECKAGYFGWRCRFQCHKCPTCDHVTGKCPSTCQDDRWGIGCMLACDRRRFGVNCVKECHCNDDNENCQNNSPKGRCNSGCAPHFTGLTCQVTTAPWLLERQSTSRVQRQVDISPSEPPAKVIP</sequence>
<evidence type="ECO:0000256" key="2">
    <source>
        <dbReference type="ARBA" id="ARBA00023157"/>
    </source>
</evidence>
<feature type="domain" description="P-type" evidence="4">
    <location>
        <begin position="150"/>
        <end position="195"/>
    </location>
</feature>
<evidence type="ECO:0000259" key="4">
    <source>
        <dbReference type="PROSITE" id="PS51448"/>
    </source>
</evidence>
<evidence type="ECO:0000313" key="6">
    <source>
        <dbReference type="Proteomes" id="UP001209878"/>
    </source>
</evidence>
<dbReference type="Proteomes" id="UP001209878">
    <property type="component" value="Unassembled WGS sequence"/>
</dbReference>
<dbReference type="Gene3D" id="4.10.110.10">
    <property type="entry name" value="Spasmolytic Protein, domain 1"/>
    <property type="match status" value="1"/>
</dbReference>
<reference evidence="5" key="1">
    <citation type="journal article" date="2023" name="Mol. Biol. Evol.">
        <title>Third-Generation Sequencing Reveals the Adaptive Role of the Epigenome in Three Deep-Sea Polychaetes.</title>
        <authorList>
            <person name="Perez M."/>
            <person name="Aroh O."/>
            <person name="Sun Y."/>
            <person name="Lan Y."/>
            <person name="Juniper S.K."/>
            <person name="Young C.R."/>
            <person name="Angers B."/>
            <person name="Qian P.Y."/>
        </authorList>
    </citation>
    <scope>NUCLEOTIDE SEQUENCE</scope>
    <source>
        <strain evidence="5">R07B-5</strain>
    </source>
</reference>
<dbReference type="SMART" id="SM00018">
    <property type="entry name" value="PD"/>
    <property type="match status" value="1"/>
</dbReference>
<organism evidence="5 6">
    <name type="scientific">Ridgeia piscesae</name>
    <name type="common">Tubeworm</name>
    <dbReference type="NCBI Taxonomy" id="27915"/>
    <lineage>
        <taxon>Eukaryota</taxon>
        <taxon>Metazoa</taxon>
        <taxon>Spiralia</taxon>
        <taxon>Lophotrochozoa</taxon>
        <taxon>Annelida</taxon>
        <taxon>Polychaeta</taxon>
        <taxon>Sedentaria</taxon>
        <taxon>Canalipalpata</taxon>
        <taxon>Sabellida</taxon>
        <taxon>Siboglinidae</taxon>
        <taxon>Ridgeia</taxon>
    </lineage>
</organism>
<keyword evidence="6" id="KW-1185">Reference proteome</keyword>
<proteinExistence type="predicted"/>
<dbReference type="PANTHER" id="PTHR24043">
    <property type="entry name" value="SCAVENGER RECEPTOR CLASS F"/>
    <property type="match status" value="1"/>
</dbReference>
<dbReference type="Pfam" id="PF00088">
    <property type="entry name" value="Trefoil"/>
    <property type="match status" value="2"/>
</dbReference>
<dbReference type="PROSITE" id="PS51448">
    <property type="entry name" value="P_TREFOIL_2"/>
    <property type="match status" value="1"/>
</dbReference>